<comment type="caution">
    <text evidence="1">The sequence shown here is derived from an EMBL/GenBank/DDBJ whole genome shotgun (WGS) entry which is preliminary data.</text>
</comment>
<protein>
    <submittedName>
        <fullName evidence="1">Uncharacterized protein</fullName>
    </submittedName>
</protein>
<sequence>MACDFELSVFRIHGEYVLCTMDDPDSYCTDRELLHKAPEPNAPAAMP</sequence>
<dbReference type="RefSeq" id="WP_162870126.1">
    <property type="nucleotide sequence ID" value="NZ_RJVJ01000001.1"/>
</dbReference>
<evidence type="ECO:0000313" key="1">
    <source>
        <dbReference type="EMBL" id="ROR46781.1"/>
    </source>
</evidence>
<organism evidence="1 2">
    <name type="scientific">Kitasatospora cineracea</name>
    <dbReference type="NCBI Taxonomy" id="88074"/>
    <lineage>
        <taxon>Bacteria</taxon>
        <taxon>Bacillati</taxon>
        <taxon>Actinomycetota</taxon>
        <taxon>Actinomycetes</taxon>
        <taxon>Kitasatosporales</taxon>
        <taxon>Streptomycetaceae</taxon>
        <taxon>Kitasatospora</taxon>
    </lineage>
</organism>
<proteinExistence type="predicted"/>
<dbReference type="AlphaFoldDB" id="A0A8G1UMH6"/>
<accession>A0A8G1UMH6</accession>
<reference evidence="1 2" key="1">
    <citation type="submission" date="2018-11" db="EMBL/GenBank/DDBJ databases">
        <title>Sequencing the genomes of 1000 actinobacteria strains.</title>
        <authorList>
            <person name="Klenk H.-P."/>
        </authorList>
    </citation>
    <scope>NUCLEOTIDE SEQUENCE [LARGE SCALE GENOMIC DNA]</scope>
    <source>
        <strain evidence="1 2">DSM 44780</strain>
    </source>
</reference>
<name>A0A8G1UMH6_9ACTN</name>
<dbReference type="EMBL" id="RJVJ01000001">
    <property type="protein sequence ID" value="ROR46781.1"/>
    <property type="molecule type" value="Genomic_DNA"/>
</dbReference>
<gene>
    <name evidence="1" type="ORF">EDD39_5071</name>
</gene>
<evidence type="ECO:0000313" key="2">
    <source>
        <dbReference type="Proteomes" id="UP000267408"/>
    </source>
</evidence>
<dbReference type="Proteomes" id="UP000267408">
    <property type="component" value="Unassembled WGS sequence"/>
</dbReference>